<keyword evidence="5" id="KW-0460">Magnesium</keyword>
<dbReference type="PANTHER" id="PTHR12001">
    <property type="entry name" value="GERANYLGERANYL PYROPHOSPHATE SYNTHASE"/>
    <property type="match status" value="1"/>
</dbReference>
<dbReference type="GO" id="GO:0046872">
    <property type="term" value="F:metal ion binding"/>
    <property type="evidence" value="ECO:0007669"/>
    <property type="project" value="UniProtKB-KW"/>
</dbReference>
<dbReference type="InterPro" id="IPR008949">
    <property type="entry name" value="Isoprenoid_synthase_dom_sf"/>
</dbReference>
<dbReference type="SFLD" id="SFLDS00005">
    <property type="entry name" value="Isoprenoid_Synthase_Type_I"/>
    <property type="match status" value="1"/>
</dbReference>
<dbReference type="InterPro" id="IPR033749">
    <property type="entry name" value="Polyprenyl_synt_CS"/>
</dbReference>
<comment type="similarity">
    <text evidence="2">Belongs to the FPP/GGPP synthase family.</text>
</comment>
<keyword evidence="3 6" id="KW-0808">Transferase</keyword>
<name>A0A3B1CE89_9ZZZZ</name>
<dbReference type="CDD" id="cd00685">
    <property type="entry name" value="Trans_IPPS_HT"/>
    <property type="match status" value="1"/>
</dbReference>
<proteinExistence type="inferred from homology"/>
<keyword evidence="4" id="KW-0479">Metal-binding</keyword>
<dbReference type="EMBL" id="UOGC01000135">
    <property type="protein sequence ID" value="VAX22258.1"/>
    <property type="molecule type" value="Genomic_DNA"/>
</dbReference>
<gene>
    <name evidence="6" type="ORF">MNBD_NITROSPINAE01-866</name>
</gene>
<reference evidence="6" key="1">
    <citation type="submission" date="2018-06" db="EMBL/GenBank/DDBJ databases">
        <authorList>
            <person name="Zhirakovskaya E."/>
        </authorList>
    </citation>
    <scope>NUCLEOTIDE SEQUENCE</scope>
</reference>
<dbReference type="AlphaFoldDB" id="A0A3B1CE89"/>
<dbReference type="SUPFAM" id="SSF48576">
    <property type="entry name" value="Terpenoid synthases"/>
    <property type="match status" value="1"/>
</dbReference>
<evidence type="ECO:0000256" key="4">
    <source>
        <dbReference type="ARBA" id="ARBA00022723"/>
    </source>
</evidence>
<dbReference type="PANTHER" id="PTHR12001:SF69">
    <property type="entry name" value="ALL TRANS-POLYPRENYL-DIPHOSPHATE SYNTHASE PDSS1"/>
    <property type="match status" value="1"/>
</dbReference>
<protein>
    <submittedName>
        <fullName evidence="6">Octaprenyl diphosphate synthase</fullName>
        <ecNumber evidence="6">2.5.1.90</ecNumber>
    </submittedName>
</protein>
<dbReference type="PROSITE" id="PS00723">
    <property type="entry name" value="POLYPRENYL_SYNTHASE_1"/>
    <property type="match status" value="1"/>
</dbReference>
<evidence type="ECO:0000256" key="2">
    <source>
        <dbReference type="ARBA" id="ARBA00006706"/>
    </source>
</evidence>
<sequence>MTEDIKTGQKSLSKVDFKEIIAEYKDDLQRVEKGIADNFQTDVTIIPKVSSYLTAGGGKRIRPLLLIASAKLCGYTGASRYIKHSVVVEYIHTATLLHDDVVDEADMRRGGASANIKFGNQASVLVGDFLFAKSFQIMSEDNDIRVIQAVSRATRLLAEGEVLQLVNTMNTDITEKEYLETIYRKTGALIETCLIVGAILGGAPKESELALAEYGRNIGLAFQLVDDALDYAGQAQTWGKPLGADISEGKITMPLIRALKLADKKEKEVIHKALETDKISKLHLEEVIEIMNRHKTLAYTMNQAREYVNTAKKLISGFPPSAGLTSLCAIADYIVDRDI</sequence>
<comment type="cofactor">
    <cofactor evidence="1">
        <name>Mg(2+)</name>
        <dbReference type="ChEBI" id="CHEBI:18420"/>
    </cofactor>
</comment>
<evidence type="ECO:0000256" key="1">
    <source>
        <dbReference type="ARBA" id="ARBA00001946"/>
    </source>
</evidence>
<dbReference type="Pfam" id="PF00348">
    <property type="entry name" value="polyprenyl_synt"/>
    <property type="match status" value="1"/>
</dbReference>
<dbReference type="GO" id="GO:0008299">
    <property type="term" value="P:isoprenoid biosynthetic process"/>
    <property type="evidence" value="ECO:0007669"/>
    <property type="project" value="InterPro"/>
</dbReference>
<organism evidence="6">
    <name type="scientific">hydrothermal vent metagenome</name>
    <dbReference type="NCBI Taxonomy" id="652676"/>
    <lineage>
        <taxon>unclassified sequences</taxon>
        <taxon>metagenomes</taxon>
        <taxon>ecological metagenomes</taxon>
    </lineage>
</organism>
<evidence type="ECO:0000313" key="6">
    <source>
        <dbReference type="EMBL" id="VAX22258.1"/>
    </source>
</evidence>
<dbReference type="Gene3D" id="1.10.600.10">
    <property type="entry name" value="Farnesyl Diphosphate Synthase"/>
    <property type="match status" value="1"/>
</dbReference>
<dbReference type="GO" id="GO:0106350">
    <property type="term" value="F:all-trans-octaprenyl-diphosphate synthase activity"/>
    <property type="evidence" value="ECO:0007669"/>
    <property type="project" value="UniProtKB-EC"/>
</dbReference>
<dbReference type="InterPro" id="IPR000092">
    <property type="entry name" value="Polyprenyl_synt"/>
</dbReference>
<evidence type="ECO:0000256" key="5">
    <source>
        <dbReference type="ARBA" id="ARBA00022842"/>
    </source>
</evidence>
<accession>A0A3B1CE89</accession>
<dbReference type="EC" id="2.5.1.90" evidence="6"/>
<evidence type="ECO:0000256" key="3">
    <source>
        <dbReference type="ARBA" id="ARBA00022679"/>
    </source>
</evidence>